<sequence>MRRLAPMLAAVLLVAPTIATDASMPAGGRSSLIRERLSDANRWRDHVMVVAHRAGWKENGKTIRPENSKAAIDSSVSLGVELVELDVRRSRDGALVVMHDPTLDRTTTCRGAVSDHTLAELRRCRLKTEGNGTASVESIPTFEEMLAHARGRILVNVDNKLEPEDLPEIVAVARRLGMADGIVVKAPIWNEERLARTKAVLDHIGDDVLFMPILADDAVHEASFIERIDRQVAAPAAELVVWHKDAAPALTSDGGVLFSAQARAVAIRNNTHLWINTYPITDRPEGMVAGGRGDGLAMAGGRPDEVYGFWIDRGATIIQTDEPKALIDWLERQGLRRPYPATGS</sequence>
<comment type="caution">
    <text evidence="3">The sequence shown here is derived from an EMBL/GenBank/DDBJ whole genome shotgun (WGS) entry which is preliminary data.</text>
</comment>
<name>A0ABV7I0L8_9HYPH</name>
<dbReference type="Gene3D" id="3.20.20.190">
    <property type="entry name" value="Phosphatidylinositol (PI) phosphodiesterase"/>
    <property type="match status" value="1"/>
</dbReference>
<dbReference type="InterPro" id="IPR017946">
    <property type="entry name" value="PLC-like_Pdiesterase_TIM-brl"/>
</dbReference>
<feature type="domain" description="GP-PDE" evidence="2">
    <location>
        <begin position="47"/>
        <end position="330"/>
    </location>
</feature>
<feature type="chain" id="PRO_5045140851" evidence="1">
    <location>
        <begin position="20"/>
        <end position="344"/>
    </location>
</feature>
<proteinExistence type="predicted"/>
<organism evidence="3 4">
    <name type="scientific">Ciceribacter thiooxidans</name>
    <dbReference type="NCBI Taxonomy" id="1969821"/>
    <lineage>
        <taxon>Bacteria</taxon>
        <taxon>Pseudomonadati</taxon>
        <taxon>Pseudomonadota</taxon>
        <taxon>Alphaproteobacteria</taxon>
        <taxon>Hyphomicrobiales</taxon>
        <taxon>Rhizobiaceae</taxon>
        <taxon>Ciceribacter</taxon>
    </lineage>
</organism>
<dbReference type="InterPro" id="IPR032160">
    <property type="entry name" value="DUF4996"/>
</dbReference>
<dbReference type="Proteomes" id="UP001595647">
    <property type="component" value="Unassembled WGS sequence"/>
</dbReference>
<dbReference type="RefSeq" id="WP_182305351.1">
    <property type="nucleotide sequence ID" value="NZ_CP059896.1"/>
</dbReference>
<evidence type="ECO:0000313" key="3">
    <source>
        <dbReference type="EMBL" id="MFC3163009.1"/>
    </source>
</evidence>
<dbReference type="CDD" id="cd08566">
    <property type="entry name" value="GDPD_AtGDE_like"/>
    <property type="match status" value="1"/>
</dbReference>
<dbReference type="InterPro" id="IPR030395">
    <property type="entry name" value="GP_PDE_dom"/>
</dbReference>
<gene>
    <name evidence="3" type="ORF">ACFOHV_06930</name>
</gene>
<dbReference type="Pfam" id="PF03009">
    <property type="entry name" value="GDPD"/>
    <property type="match status" value="1"/>
</dbReference>
<feature type="signal peptide" evidence="1">
    <location>
        <begin position="1"/>
        <end position="19"/>
    </location>
</feature>
<dbReference type="PANTHER" id="PTHR46320">
    <property type="entry name" value="GLYCEROPHOSPHODIESTER PHOSPHODIESTERASE 1"/>
    <property type="match status" value="1"/>
</dbReference>
<dbReference type="PROSITE" id="PS51704">
    <property type="entry name" value="GP_PDE"/>
    <property type="match status" value="1"/>
</dbReference>
<evidence type="ECO:0000313" key="4">
    <source>
        <dbReference type="Proteomes" id="UP001595647"/>
    </source>
</evidence>
<dbReference type="PROSITE" id="PS50007">
    <property type="entry name" value="PIPLC_X_DOMAIN"/>
    <property type="match status" value="1"/>
</dbReference>
<dbReference type="Pfam" id="PF16387">
    <property type="entry name" value="DUF4996"/>
    <property type="match status" value="1"/>
</dbReference>
<evidence type="ECO:0000256" key="1">
    <source>
        <dbReference type="SAM" id="SignalP"/>
    </source>
</evidence>
<protein>
    <submittedName>
        <fullName evidence="3">Glycerophosphodiester phosphodiesterase family protein</fullName>
    </submittedName>
</protein>
<keyword evidence="4" id="KW-1185">Reference proteome</keyword>
<accession>A0ABV7I0L8</accession>
<dbReference type="SUPFAM" id="SSF51695">
    <property type="entry name" value="PLC-like phosphodiesterases"/>
    <property type="match status" value="1"/>
</dbReference>
<reference evidence="4" key="1">
    <citation type="journal article" date="2019" name="Int. J. Syst. Evol. Microbiol.">
        <title>The Global Catalogue of Microorganisms (GCM) 10K type strain sequencing project: providing services to taxonomists for standard genome sequencing and annotation.</title>
        <authorList>
            <consortium name="The Broad Institute Genomics Platform"/>
            <consortium name="The Broad Institute Genome Sequencing Center for Infectious Disease"/>
            <person name="Wu L."/>
            <person name="Ma J."/>
        </authorList>
    </citation>
    <scope>NUCLEOTIDE SEQUENCE [LARGE SCALE GENOMIC DNA]</scope>
    <source>
        <strain evidence="4">KCTC 52231</strain>
    </source>
</reference>
<dbReference type="EMBL" id="JBHRTG010000007">
    <property type="protein sequence ID" value="MFC3163009.1"/>
    <property type="molecule type" value="Genomic_DNA"/>
</dbReference>
<dbReference type="PANTHER" id="PTHR46320:SF1">
    <property type="entry name" value="GLYCEROPHOSPHODIESTER PHOSPHODIESTERASE 1"/>
    <property type="match status" value="1"/>
</dbReference>
<keyword evidence="1" id="KW-0732">Signal</keyword>
<evidence type="ECO:0000259" key="2">
    <source>
        <dbReference type="PROSITE" id="PS51704"/>
    </source>
</evidence>